<dbReference type="GO" id="GO:0015937">
    <property type="term" value="P:coenzyme A biosynthetic process"/>
    <property type="evidence" value="ECO:0007669"/>
    <property type="project" value="UniProtKB-UniPathway"/>
</dbReference>
<accession>A0A1S6U9M2</accession>
<dbReference type="AlphaFoldDB" id="A0A1S6U9M2"/>
<evidence type="ECO:0000256" key="16">
    <source>
        <dbReference type="ARBA" id="ARBA00040883"/>
    </source>
</evidence>
<dbReference type="Gene3D" id="3.30.420.40">
    <property type="match status" value="2"/>
</dbReference>
<keyword evidence="11 17" id="KW-0418">Kinase</keyword>
<dbReference type="RefSeq" id="WP_078424814.1">
    <property type="nucleotide sequence ID" value="NZ_CP017258.1"/>
</dbReference>
<dbReference type="GO" id="GO:0005524">
    <property type="term" value="F:ATP binding"/>
    <property type="evidence" value="ECO:0007669"/>
    <property type="project" value="UniProtKB-KW"/>
</dbReference>
<evidence type="ECO:0000256" key="7">
    <source>
        <dbReference type="ARBA" id="ARBA00012102"/>
    </source>
</evidence>
<dbReference type="EC" id="2.7.1.33" evidence="7"/>
<proteinExistence type="inferred from homology"/>
<keyword evidence="18" id="KW-1185">Reference proteome</keyword>
<evidence type="ECO:0000256" key="13">
    <source>
        <dbReference type="ARBA" id="ARBA00022958"/>
    </source>
</evidence>
<evidence type="ECO:0000313" key="17">
    <source>
        <dbReference type="EMBL" id="AQW88431.1"/>
    </source>
</evidence>
<keyword evidence="10" id="KW-0547">Nucleotide-binding</keyword>
<evidence type="ECO:0000256" key="11">
    <source>
        <dbReference type="ARBA" id="ARBA00022777"/>
    </source>
</evidence>
<evidence type="ECO:0000313" key="18">
    <source>
        <dbReference type="Proteomes" id="UP000190868"/>
    </source>
</evidence>
<dbReference type="PANTHER" id="PTHR34265:SF1">
    <property type="entry name" value="TYPE III PANTOTHENATE KINASE"/>
    <property type="match status" value="1"/>
</dbReference>
<dbReference type="UniPathway" id="UPA00241">
    <property type="reaction ID" value="UER00352"/>
</dbReference>
<protein>
    <recommendedName>
        <fullName evidence="16">Type III pantothenate kinase</fullName>
        <ecNumber evidence="7">2.7.1.33</ecNumber>
    </recommendedName>
</protein>
<dbReference type="GO" id="GO:0005737">
    <property type="term" value="C:cytoplasm"/>
    <property type="evidence" value="ECO:0007669"/>
    <property type="project" value="UniProtKB-SubCell"/>
</dbReference>
<evidence type="ECO:0000256" key="1">
    <source>
        <dbReference type="ARBA" id="ARBA00001206"/>
    </source>
</evidence>
<comment type="similarity">
    <text evidence="15">Belongs to the type III pantothenate kinase family.</text>
</comment>
<evidence type="ECO:0000256" key="12">
    <source>
        <dbReference type="ARBA" id="ARBA00022840"/>
    </source>
</evidence>
<keyword evidence="8" id="KW-0963">Cytoplasm</keyword>
<comment type="pathway">
    <text evidence="5">Cofactor biosynthesis; coenzyme A biosynthesis; CoA from (R)-pantothenate: step 1/5.</text>
</comment>
<comment type="catalytic activity">
    <reaction evidence="1">
        <text>(R)-pantothenate + ATP = (R)-4'-phosphopantothenate + ADP + H(+)</text>
        <dbReference type="Rhea" id="RHEA:16373"/>
        <dbReference type="ChEBI" id="CHEBI:10986"/>
        <dbReference type="ChEBI" id="CHEBI:15378"/>
        <dbReference type="ChEBI" id="CHEBI:29032"/>
        <dbReference type="ChEBI" id="CHEBI:30616"/>
        <dbReference type="ChEBI" id="CHEBI:456216"/>
        <dbReference type="EC" id="2.7.1.33"/>
    </reaction>
</comment>
<comment type="subcellular location">
    <subcellularLocation>
        <location evidence="4">Cytoplasm</location>
    </subcellularLocation>
</comment>
<keyword evidence="9 17" id="KW-0808">Transferase</keyword>
<dbReference type="Pfam" id="PF03309">
    <property type="entry name" value="Pan_kinase"/>
    <property type="match status" value="1"/>
</dbReference>
<evidence type="ECO:0000256" key="5">
    <source>
        <dbReference type="ARBA" id="ARBA00005225"/>
    </source>
</evidence>
<keyword evidence="13" id="KW-0630">Potassium</keyword>
<evidence type="ECO:0000256" key="15">
    <source>
        <dbReference type="ARBA" id="ARBA00038036"/>
    </source>
</evidence>
<organism evidence="17 18">
    <name type="scientific">Campylobacter pinnipediorum subsp. caledonicus</name>
    <dbReference type="NCBI Taxonomy" id="1874362"/>
    <lineage>
        <taxon>Bacteria</taxon>
        <taxon>Pseudomonadati</taxon>
        <taxon>Campylobacterota</taxon>
        <taxon>Epsilonproteobacteria</taxon>
        <taxon>Campylobacterales</taxon>
        <taxon>Campylobacteraceae</taxon>
        <taxon>Campylobacter</taxon>
    </lineage>
</organism>
<dbReference type="SUPFAM" id="SSF53067">
    <property type="entry name" value="Actin-like ATPase domain"/>
    <property type="match status" value="2"/>
</dbReference>
<evidence type="ECO:0000256" key="2">
    <source>
        <dbReference type="ARBA" id="ARBA00001958"/>
    </source>
</evidence>
<dbReference type="InterPro" id="IPR043129">
    <property type="entry name" value="ATPase_NBD"/>
</dbReference>
<dbReference type="InterPro" id="IPR004619">
    <property type="entry name" value="Type_III_PanK"/>
</dbReference>
<dbReference type="Proteomes" id="UP000190868">
    <property type="component" value="Chromosome"/>
</dbReference>
<sequence>MILCDIGNTNATFCEDGKISQIGIDKFKEYKPNQKVYYICVNDQIQKIIKEQKYFINLEPYYKIDTIYQGLGIDRIAACSNITNGVVVDAGSAITVDIMLNSLHIGGYILPGIAHMLKAYENISPRLKIPINSQIDLDAFPQRTTDAISYGIIKPIITLLEKVAFGQNVYFTGGDGQFLSKFFKNAIYDRMLVFRSMQKIINEKVLAC</sequence>
<gene>
    <name evidence="17" type="primary">coaX</name>
    <name evidence="17" type="ORF">CPIN18021_1652</name>
</gene>
<comment type="cofactor">
    <cofactor evidence="3">
        <name>NH4(+)</name>
        <dbReference type="ChEBI" id="CHEBI:28938"/>
    </cofactor>
</comment>
<dbReference type="GO" id="GO:0004594">
    <property type="term" value="F:pantothenate kinase activity"/>
    <property type="evidence" value="ECO:0007669"/>
    <property type="project" value="UniProtKB-EC"/>
</dbReference>
<evidence type="ECO:0000256" key="3">
    <source>
        <dbReference type="ARBA" id="ARBA00001972"/>
    </source>
</evidence>
<name>A0A1S6U9M2_9BACT</name>
<evidence type="ECO:0000256" key="8">
    <source>
        <dbReference type="ARBA" id="ARBA00022490"/>
    </source>
</evidence>
<keyword evidence="12" id="KW-0067">ATP-binding</keyword>
<evidence type="ECO:0000256" key="6">
    <source>
        <dbReference type="ARBA" id="ARBA00011738"/>
    </source>
</evidence>
<dbReference type="EMBL" id="CP017258">
    <property type="protein sequence ID" value="AQW88431.1"/>
    <property type="molecule type" value="Genomic_DNA"/>
</dbReference>
<dbReference type="PANTHER" id="PTHR34265">
    <property type="entry name" value="TYPE III PANTOTHENATE KINASE"/>
    <property type="match status" value="1"/>
</dbReference>
<keyword evidence="14" id="KW-0173">Coenzyme A biosynthesis</keyword>
<dbReference type="NCBIfam" id="NF009872">
    <property type="entry name" value="PRK13333.1"/>
    <property type="match status" value="1"/>
</dbReference>
<evidence type="ECO:0000256" key="4">
    <source>
        <dbReference type="ARBA" id="ARBA00004496"/>
    </source>
</evidence>
<evidence type="ECO:0000256" key="10">
    <source>
        <dbReference type="ARBA" id="ARBA00022741"/>
    </source>
</evidence>
<evidence type="ECO:0000256" key="14">
    <source>
        <dbReference type="ARBA" id="ARBA00022993"/>
    </source>
</evidence>
<comment type="subunit">
    <text evidence="6">Homodimer.</text>
</comment>
<reference evidence="18" key="1">
    <citation type="submission" date="2016-09" db="EMBL/GenBank/DDBJ databases">
        <title>Comparative genomics of the Campylobacter concisus group.</title>
        <authorList>
            <person name="Miller W.G."/>
            <person name="Yee E."/>
            <person name="Chapman M.H."/>
            <person name="Huynh S."/>
            <person name="Bono J.L."/>
            <person name="On S.L.W."/>
            <person name="StLeger J."/>
            <person name="Foster G."/>
            <person name="Parker C.T."/>
        </authorList>
    </citation>
    <scope>NUCLEOTIDE SEQUENCE [LARGE SCALE GENOMIC DNA]</scope>
    <source>
        <strain evidence="18">RM18021</strain>
    </source>
</reference>
<dbReference type="NCBIfam" id="TIGR00671">
    <property type="entry name" value="baf"/>
    <property type="match status" value="1"/>
</dbReference>
<comment type="cofactor">
    <cofactor evidence="2">
        <name>K(+)</name>
        <dbReference type="ChEBI" id="CHEBI:29103"/>
    </cofactor>
</comment>
<evidence type="ECO:0000256" key="9">
    <source>
        <dbReference type="ARBA" id="ARBA00022679"/>
    </source>
</evidence>